<feature type="transmembrane region" description="Helical" evidence="7">
    <location>
        <begin position="6"/>
        <end position="28"/>
    </location>
</feature>
<name>A0A6B8RK48_9BACL</name>
<dbReference type="AlphaFoldDB" id="A0A6B8RK48"/>
<dbReference type="Gene3D" id="1.10.3470.10">
    <property type="entry name" value="ABC transporter involved in vitamin B12 uptake, BtuC"/>
    <property type="match status" value="1"/>
</dbReference>
<dbReference type="OrthoDB" id="9798540at2"/>
<feature type="transmembrane region" description="Helical" evidence="7">
    <location>
        <begin position="85"/>
        <end position="104"/>
    </location>
</feature>
<organism evidence="8 9">
    <name type="scientific">Paenibacillus psychroresistens</name>
    <dbReference type="NCBI Taxonomy" id="1778678"/>
    <lineage>
        <taxon>Bacteria</taxon>
        <taxon>Bacillati</taxon>
        <taxon>Bacillota</taxon>
        <taxon>Bacilli</taxon>
        <taxon>Bacillales</taxon>
        <taxon>Paenibacillaceae</taxon>
        <taxon>Paenibacillus</taxon>
    </lineage>
</organism>
<keyword evidence="5 7" id="KW-0472">Membrane</keyword>
<dbReference type="RefSeq" id="WP_155701446.1">
    <property type="nucleotide sequence ID" value="NZ_CP034235.1"/>
</dbReference>
<proteinExistence type="inferred from homology"/>
<dbReference type="GO" id="GO:0010043">
    <property type="term" value="P:response to zinc ion"/>
    <property type="evidence" value="ECO:0007669"/>
    <property type="project" value="TreeGrafter"/>
</dbReference>
<evidence type="ECO:0000256" key="6">
    <source>
        <dbReference type="RuleBase" id="RU003943"/>
    </source>
</evidence>
<gene>
    <name evidence="8" type="ORF">EHS13_16725</name>
</gene>
<reference evidence="9" key="1">
    <citation type="submission" date="2018-11" db="EMBL/GenBank/DDBJ databases">
        <title>Complete genome sequence of Paenibacillus sp. ML311-T8.</title>
        <authorList>
            <person name="Nam Y.-D."/>
            <person name="Kang J."/>
            <person name="Chung W.-H."/>
            <person name="Park Y.S."/>
        </authorList>
    </citation>
    <scope>NUCLEOTIDE SEQUENCE [LARGE SCALE GENOMIC DNA]</scope>
    <source>
        <strain evidence="9">ML311-T8</strain>
    </source>
</reference>
<evidence type="ECO:0000256" key="1">
    <source>
        <dbReference type="ARBA" id="ARBA00004141"/>
    </source>
</evidence>
<evidence type="ECO:0000256" key="2">
    <source>
        <dbReference type="ARBA" id="ARBA00008034"/>
    </source>
</evidence>
<dbReference type="PANTHER" id="PTHR30477:SF13">
    <property type="entry name" value="IRON TRANSPORT SYSTEM MEMBRANE PROTEIN HI_0360-RELATED"/>
    <property type="match status" value="1"/>
</dbReference>
<dbReference type="PANTHER" id="PTHR30477">
    <property type="entry name" value="ABC-TRANSPORTER METAL-BINDING PROTEIN"/>
    <property type="match status" value="1"/>
</dbReference>
<evidence type="ECO:0000256" key="5">
    <source>
        <dbReference type="ARBA" id="ARBA00023136"/>
    </source>
</evidence>
<dbReference type="GO" id="GO:0055085">
    <property type="term" value="P:transmembrane transport"/>
    <property type="evidence" value="ECO:0007669"/>
    <property type="project" value="InterPro"/>
</dbReference>
<protein>
    <submittedName>
        <fullName evidence="8">Metal ABC transporter permease</fullName>
    </submittedName>
</protein>
<keyword evidence="3 6" id="KW-0812">Transmembrane</keyword>
<evidence type="ECO:0000256" key="4">
    <source>
        <dbReference type="ARBA" id="ARBA00022989"/>
    </source>
</evidence>
<sequence length="273" mass="29600">MFHYAFMQHAFIAGTLVAIMCGAIGVFVIARNLSFIAHTFSHIGFSGAAFAVFMGWNPLYGLLLFTSTSALAVGQMGVKVFRRDVSISVVLSIFLGLGILFLSLNTKQTTSMFALLFGSIVGISKNDVWELAGLSTLVLIVLIFGYRMLKFDSFDPLGAQAAGLPIRLISIGFLLLMSIAVAEAIQIVGALLVFTLMTIPAATARYLSPSIFKMILYSAGIAVLGVWLGLILSYYTNAPVSFFITISEGFFYFAALSWYTLREKSIAKKAMQA</sequence>
<accession>A0A6B8RK48</accession>
<dbReference type="InterPro" id="IPR001626">
    <property type="entry name" value="ABC_TroCD"/>
</dbReference>
<keyword evidence="9" id="KW-1185">Reference proteome</keyword>
<dbReference type="KEGG" id="ppsc:EHS13_16725"/>
<feature type="transmembrane region" description="Helical" evidence="7">
    <location>
        <begin position="131"/>
        <end position="149"/>
    </location>
</feature>
<keyword evidence="6" id="KW-0813">Transport</keyword>
<evidence type="ECO:0000313" key="8">
    <source>
        <dbReference type="EMBL" id="QGQ96409.1"/>
    </source>
</evidence>
<evidence type="ECO:0000256" key="3">
    <source>
        <dbReference type="ARBA" id="ARBA00022692"/>
    </source>
</evidence>
<dbReference type="InterPro" id="IPR037294">
    <property type="entry name" value="ABC_BtuC-like"/>
</dbReference>
<comment type="similarity">
    <text evidence="2 6">Belongs to the ABC-3 integral membrane protein family.</text>
</comment>
<feature type="transmembrane region" description="Helical" evidence="7">
    <location>
        <begin position="214"/>
        <end position="235"/>
    </location>
</feature>
<dbReference type="Proteomes" id="UP000426246">
    <property type="component" value="Chromosome"/>
</dbReference>
<dbReference type="GO" id="GO:0043190">
    <property type="term" value="C:ATP-binding cassette (ABC) transporter complex"/>
    <property type="evidence" value="ECO:0007669"/>
    <property type="project" value="InterPro"/>
</dbReference>
<evidence type="ECO:0000256" key="7">
    <source>
        <dbReference type="SAM" id="Phobius"/>
    </source>
</evidence>
<dbReference type="SUPFAM" id="SSF81345">
    <property type="entry name" value="ABC transporter involved in vitamin B12 uptake, BtuC"/>
    <property type="match status" value="1"/>
</dbReference>
<feature type="transmembrane region" description="Helical" evidence="7">
    <location>
        <begin position="241"/>
        <end position="261"/>
    </location>
</feature>
<dbReference type="Pfam" id="PF00950">
    <property type="entry name" value="ABC-3"/>
    <property type="match status" value="1"/>
</dbReference>
<comment type="subcellular location">
    <subcellularLocation>
        <location evidence="6">Cell membrane</location>
        <topology evidence="6">Multi-pass membrane protein</topology>
    </subcellularLocation>
    <subcellularLocation>
        <location evidence="1">Membrane</location>
        <topology evidence="1">Multi-pass membrane protein</topology>
    </subcellularLocation>
</comment>
<evidence type="ECO:0000313" key="9">
    <source>
        <dbReference type="Proteomes" id="UP000426246"/>
    </source>
</evidence>
<dbReference type="EMBL" id="CP034235">
    <property type="protein sequence ID" value="QGQ96409.1"/>
    <property type="molecule type" value="Genomic_DNA"/>
</dbReference>
<keyword evidence="4 7" id="KW-1133">Transmembrane helix</keyword>